<dbReference type="SUPFAM" id="SSF88697">
    <property type="entry name" value="PUA domain-like"/>
    <property type="match status" value="1"/>
</dbReference>
<feature type="region of interest" description="Disordered" evidence="2">
    <location>
        <begin position="250"/>
        <end position="280"/>
    </location>
</feature>
<dbReference type="FunFam" id="3.10.400.20:FF:000004">
    <property type="entry name" value="Eukaryotic Initiation Factor"/>
    <property type="match status" value="1"/>
</dbReference>
<dbReference type="InterPro" id="IPR015947">
    <property type="entry name" value="PUA-like_sf"/>
</dbReference>
<protein>
    <submittedName>
        <fullName evidence="5">Eukaryotic translation initiation factor 2D</fullName>
    </submittedName>
</protein>
<evidence type="ECO:0000256" key="2">
    <source>
        <dbReference type="SAM" id="MobiDB-lite"/>
    </source>
</evidence>
<dbReference type="InterPro" id="IPR048247">
    <property type="entry name" value="eIF2D_N"/>
</dbReference>
<dbReference type="InterPro" id="IPR041366">
    <property type="entry name" value="Pre-PUA"/>
</dbReference>
<evidence type="ECO:0000259" key="3">
    <source>
        <dbReference type="PROSITE" id="PS50296"/>
    </source>
</evidence>
<dbReference type="CTD" id="1939"/>
<dbReference type="NCBIfam" id="TIGR00451">
    <property type="entry name" value="unchar_dom_2"/>
    <property type="match status" value="1"/>
</dbReference>
<dbReference type="InterPro" id="IPR039757">
    <property type="entry name" value="EIF2D"/>
</dbReference>
<dbReference type="InterPro" id="IPR036885">
    <property type="entry name" value="SWIB_MDM2_dom_sf"/>
</dbReference>
<keyword evidence="5" id="KW-0648">Protein biosynthesis</keyword>
<dbReference type="Pfam" id="PF25304">
    <property type="entry name" value="WHD_eIF2D"/>
    <property type="match status" value="1"/>
</dbReference>
<dbReference type="Gene3D" id="3.10.400.20">
    <property type="match status" value="1"/>
</dbReference>
<feature type="domain" description="SUI1" evidence="3">
    <location>
        <begin position="489"/>
        <end position="561"/>
    </location>
</feature>
<dbReference type="InterPro" id="IPR058886">
    <property type="entry name" value="SWIB_eIF2D"/>
</dbReference>
<dbReference type="CDD" id="cd21156">
    <property type="entry name" value="PUA_eIF2d-like"/>
    <property type="match status" value="1"/>
</dbReference>
<dbReference type="InterPro" id="IPR057429">
    <property type="entry name" value="WH_eIF2D"/>
</dbReference>
<dbReference type="InterPro" id="IPR039759">
    <property type="entry name" value="eIF2D_SUI1"/>
</dbReference>
<dbReference type="Pfam" id="PF17832">
    <property type="entry name" value="Pre-PUA"/>
    <property type="match status" value="1"/>
</dbReference>
<dbReference type="Gene3D" id="3.30.780.10">
    <property type="entry name" value="SUI1-like domain"/>
    <property type="match status" value="1"/>
</dbReference>
<evidence type="ECO:0000313" key="5">
    <source>
        <dbReference type="RefSeq" id="XP_030369901.1"/>
    </source>
</evidence>
<organism evidence="4 5">
    <name type="scientific">Drosophila lebanonensis</name>
    <name type="common">Fruit fly</name>
    <name type="synonym">Scaptodrosophila lebanonensis</name>
    <dbReference type="NCBI Taxonomy" id="7225"/>
    <lineage>
        <taxon>Eukaryota</taxon>
        <taxon>Metazoa</taxon>
        <taxon>Ecdysozoa</taxon>
        <taxon>Arthropoda</taxon>
        <taxon>Hexapoda</taxon>
        <taxon>Insecta</taxon>
        <taxon>Pterygota</taxon>
        <taxon>Neoptera</taxon>
        <taxon>Endopterygota</taxon>
        <taxon>Diptera</taxon>
        <taxon>Brachycera</taxon>
        <taxon>Muscomorpha</taxon>
        <taxon>Ephydroidea</taxon>
        <taxon>Drosophilidae</taxon>
        <taxon>Scaptodrosophila</taxon>
    </lineage>
</organism>
<dbReference type="PANTHER" id="PTHR12217:SF4">
    <property type="entry name" value="EUKARYOTIC TRANSLATION INITIATION FACTOR 2D"/>
    <property type="match status" value="1"/>
</dbReference>
<dbReference type="Pfam" id="PF26292">
    <property type="entry name" value="PUA_elF2D"/>
    <property type="match status" value="1"/>
</dbReference>
<dbReference type="SUPFAM" id="SSF47592">
    <property type="entry name" value="SWIB/MDM2 domain"/>
    <property type="match status" value="1"/>
</dbReference>
<dbReference type="SUPFAM" id="SSF55159">
    <property type="entry name" value="eIF1-like"/>
    <property type="match status" value="1"/>
</dbReference>
<dbReference type="PROSITE" id="PS50890">
    <property type="entry name" value="PUA"/>
    <property type="match status" value="1"/>
</dbReference>
<accession>A0A6J2SZ90</accession>
<feature type="compositionally biased region" description="Basic and acidic residues" evidence="2">
    <location>
        <begin position="250"/>
        <end position="262"/>
    </location>
</feature>
<keyword evidence="5" id="KW-0396">Initiation factor</keyword>
<dbReference type="OrthoDB" id="199771at2759"/>
<dbReference type="InterPro" id="IPR001950">
    <property type="entry name" value="SUI1"/>
</dbReference>
<dbReference type="Proteomes" id="UP000504634">
    <property type="component" value="Unplaced"/>
</dbReference>
<evidence type="ECO:0000256" key="1">
    <source>
        <dbReference type="ARBA" id="ARBA00022490"/>
    </source>
</evidence>
<name>A0A6J2SZ90_DROLE</name>
<evidence type="ECO:0000313" key="4">
    <source>
        <dbReference type="Proteomes" id="UP000504634"/>
    </source>
</evidence>
<gene>
    <name evidence="5" type="primary">LOC115620676</name>
</gene>
<dbReference type="CDD" id="cd11610">
    <property type="entry name" value="eIF2D_N"/>
    <property type="match status" value="1"/>
</dbReference>
<proteinExistence type="predicted"/>
<sequence length="583" mass="64219">MFLKAYRQKSSTALKGSESKKLRQRLQQAFSHIPIEQLIPAKANVTQLKLLTHGGSQTTVFCVDKQPMFFELEEQPESATSGQLVPTLYTIWSTPNILPFFTTFEGVLPKLSNGADLMLPGVVPMGTGLSMYGHYKKGQLVAVNLTNNSSAVGVGQLARSSDELYMCGGHGVAVKMLHMFGDKLWGHEPSLTQQIPTVKTKSQLTPDNFPALGTTDHPKKMQKALPVAATAEIEAEMTKAAIVEPLVPSEETHISSEQRECADNTPSTSTNDETPEGSPETTLKNAFLAALKNNGKKLPLPLLTSNFYRLYVVPEAGEQLDLKKTRYKKLSNFLAEMVDQGFLVVREESKGVDKITSVDLEHPEVVNFITDVKPNEANNGTASETPLFHSELKELYVVTDATAAFFTKMNYKRGEGIPVGQIKKIVREYVSKHGLLNSQTKLVKLDDTLQELCECQEGTLVTITSIVTSKMEHSFQMCSGKDTSGKPLIQMSLATRSGNKKVTLVSNIEAYGIILSEFIKLCKQGAAASTTIVKLPHQKHEQLQVQGNQVRFIYTLLTETYKVPPKCILGLELAKDGKKNKRK</sequence>
<dbReference type="AlphaFoldDB" id="A0A6J2SZ90"/>
<dbReference type="InterPro" id="IPR048248">
    <property type="entry name" value="PUA_eIF2d-like"/>
</dbReference>
<dbReference type="RefSeq" id="XP_030369901.1">
    <property type="nucleotide sequence ID" value="XM_030514041.1"/>
</dbReference>
<keyword evidence="1" id="KW-0963">Cytoplasm</keyword>
<dbReference type="GO" id="GO:0003723">
    <property type="term" value="F:RNA binding"/>
    <property type="evidence" value="ECO:0007669"/>
    <property type="project" value="InterPro"/>
</dbReference>
<dbReference type="GO" id="GO:0001731">
    <property type="term" value="P:formation of translation preinitiation complex"/>
    <property type="evidence" value="ECO:0007669"/>
    <property type="project" value="InterPro"/>
</dbReference>
<dbReference type="Pfam" id="PF01253">
    <property type="entry name" value="SUI1"/>
    <property type="match status" value="1"/>
</dbReference>
<reference evidence="5" key="1">
    <citation type="submission" date="2025-08" db="UniProtKB">
        <authorList>
            <consortium name="RefSeq"/>
        </authorList>
    </citation>
    <scope>IDENTIFICATION</scope>
    <source>
        <strain evidence="5">11010-0011.00</strain>
        <tissue evidence="5">Whole body</tissue>
    </source>
</reference>
<feature type="region of interest" description="Disordered" evidence="2">
    <location>
        <begin position="198"/>
        <end position="220"/>
    </location>
</feature>
<dbReference type="GeneID" id="115620676"/>
<dbReference type="PROSITE" id="PS50296">
    <property type="entry name" value="SUI1"/>
    <property type="match status" value="1"/>
</dbReference>
<dbReference type="GO" id="GO:0003743">
    <property type="term" value="F:translation initiation factor activity"/>
    <property type="evidence" value="ECO:0007669"/>
    <property type="project" value="UniProtKB-KW"/>
</dbReference>
<dbReference type="FunFam" id="3.30.780.10:FF:000016">
    <property type="entry name" value="eukaryotic translation initiation factor 2D"/>
    <property type="match status" value="1"/>
</dbReference>
<dbReference type="Pfam" id="PF26291">
    <property type="entry name" value="SWIB_eIF2D"/>
    <property type="match status" value="1"/>
</dbReference>
<dbReference type="InterPro" id="IPR004521">
    <property type="entry name" value="Uncharacterised_CHP00451"/>
</dbReference>
<dbReference type="PANTHER" id="PTHR12217">
    <property type="entry name" value="EUKARYOTIC TRANSLATION INITIATION FACTOR 2D"/>
    <property type="match status" value="1"/>
</dbReference>
<dbReference type="InterPro" id="IPR036877">
    <property type="entry name" value="SUI1_dom_sf"/>
</dbReference>
<dbReference type="CDD" id="cd11608">
    <property type="entry name" value="eIF2D_C"/>
    <property type="match status" value="1"/>
</dbReference>
<keyword evidence="4" id="KW-1185">Reference proteome</keyword>